<feature type="region of interest" description="Disordered" evidence="1">
    <location>
        <begin position="90"/>
        <end position="112"/>
    </location>
</feature>
<organism evidence="2 3">
    <name type="scientific">Pieris rapae granulovirus Wuhan</name>
    <dbReference type="NCBI Taxonomy" id="2848030"/>
    <lineage>
        <taxon>Viruses</taxon>
        <taxon>Viruses incertae sedis</taxon>
        <taxon>Naldaviricetes</taxon>
        <taxon>Lefavirales</taxon>
        <taxon>Baculoviridae</taxon>
        <taxon>Betabaculovirus</taxon>
        <taxon>Betabaculovirus arrapae</taxon>
    </lineage>
</organism>
<proteinExistence type="predicted"/>
<sequence>MKEFNFKADARETIKRMKWNNSLKRKLNTENCDNDTVTLTTEEVIEFLESVYQMFVKIRAKPTIITEKNLSTITRCDVKDQSRSFEVLQNNMQGGETKTVSETKSPDPPFTHVDFNYINTESKLVNTESKNTDDFDV</sequence>
<protein>
    <submittedName>
        <fullName evidence="2">PrGVORF2</fullName>
    </submittedName>
</protein>
<evidence type="ECO:0000313" key="2">
    <source>
        <dbReference type="EMBL" id="ACZ63488.1"/>
    </source>
</evidence>
<name>D2J4G9_9BBAC</name>
<evidence type="ECO:0000313" key="3">
    <source>
        <dbReference type="Proteomes" id="UP000202544"/>
    </source>
</evidence>
<dbReference type="GeneID" id="11107139"/>
<evidence type="ECO:0000256" key="1">
    <source>
        <dbReference type="SAM" id="MobiDB-lite"/>
    </source>
</evidence>
<dbReference type="RefSeq" id="YP_003429326.1">
    <property type="nucleotide sequence ID" value="NC_013797.1"/>
</dbReference>
<reference evidence="2 3" key="1">
    <citation type="journal article" date="2011" name="J. Proteome Res.">
        <title>ODV-associated proteins of the Pieris rapae granulovirus.</title>
        <authorList>
            <person name="Wang X.F."/>
            <person name="Zhang B.Q."/>
            <person name="Xu H.J."/>
            <person name="Cui Y.J."/>
            <person name="Xu Y.P."/>
            <person name="Zhang M.J."/>
            <person name="Han Y.S."/>
            <person name="Lee Y.S."/>
            <person name="Bao Y.Y."/>
            <person name="Zhang C.X."/>
        </authorList>
    </citation>
    <scope>NUCLEOTIDE SEQUENCE [LARGE SCALE GENOMIC DNA]</scope>
    <source>
        <strain evidence="2">Wuhan</strain>
    </source>
</reference>
<dbReference type="EMBL" id="GQ884143">
    <property type="protein sequence ID" value="ACZ63488.1"/>
    <property type="molecule type" value="Genomic_DNA"/>
</dbReference>
<dbReference type="OrthoDB" id="28204at10239"/>
<dbReference type="Proteomes" id="UP000202544">
    <property type="component" value="Segment"/>
</dbReference>
<accession>D2J4G9</accession>
<keyword evidence="3" id="KW-1185">Reference proteome</keyword>
<reference evidence="2 3" key="2">
    <citation type="journal article" date="2012" name="J. Virol.">
        <title>The Genome of Pieris rapae Granulovirus.</title>
        <authorList>
            <person name="Zhang B.Q."/>
            <person name="Cheng R.L."/>
            <person name="Wang X.F."/>
            <person name="Zhang C.X."/>
        </authorList>
    </citation>
    <scope>NUCLEOTIDE SEQUENCE [LARGE SCALE GENOMIC DNA]</scope>
    <source>
        <strain evidence="2">Wuhan</strain>
    </source>
</reference>
<dbReference type="KEGG" id="vg:11107139"/>